<reference evidence="1 2" key="1">
    <citation type="journal article" date="2019" name="Nat. Ecol. Evol.">
        <title>Megaphylogeny resolves global patterns of mushroom evolution.</title>
        <authorList>
            <person name="Varga T."/>
            <person name="Krizsan K."/>
            <person name="Foldi C."/>
            <person name="Dima B."/>
            <person name="Sanchez-Garcia M."/>
            <person name="Sanchez-Ramirez S."/>
            <person name="Szollosi G.J."/>
            <person name="Szarkandi J.G."/>
            <person name="Papp V."/>
            <person name="Albert L."/>
            <person name="Andreopoulos W."/>
            <person name="Angelini C."/>
            <person name="Antonin V."/>
            <person name="Barry K.W."/>
            <person name="Bougher N.L."/>
            <person name="Buchanan P."/>
            <person name="Buyck B."/>
            <person name="Bense V."/>
            <person name="Catcheside P."/>
            <person name="Chovatia M."/>
            <person name="Cooper J."/>
            <person name="Damon W."/>
            <person name="Desjardin D."/>
            <person name="Finy P."/>
            <person name="Geml J."/>
            <person name="Haridas S."/>
            <person name="Hughes K."/>
            <person name="Justo A."/>
            <person name="Karasinski D."/>
            <person name="Kautmanova I."/>
            <person name="Kiss B."/>
            <person name="Kocsube S."/>
            <person name="Kotiranta H."/>
            <person name="LaButti K.M."/>
            <person name="Lechner B.E."/>
            <person name="Liimatainen K."/>
            <person name="Lipzen A."/>
            <person name="Lukacs Z."/>
            <person name="Mihaltcheva S."/>
            <person name="Morgado L.N."/>
            <person name="Niskanen T."/>
            <person name="Noordeloos M.E."/>
            <person name="Ohm R.A."/>
            <person name="Ortiz-Santana B."/>
            <person name="Ovrebo C."/>
            <person name="Racz N."/>
            <person name="Riley R."/>
            <person name="Savchenko A."/>
            <person name="Shiryaev A."/>
            <person name="Soop K."/>
            <person name="Spirin V."/>
            <person name="Szebenyi C."/>
            <person name="Tomsovsky M."/>
            <person name="Tulloss R.E."/>
            <person name="Uehling J."/>
            <person name="Grigoriev I.V."/>
            <person name="Vagvolgyi C."/>
            <person name="Papp T."/>
            <person name="Martin F.M."/>
            <person name="Miettinen O."/>
            <person name="Hibbett D.S."/>
            <person name="Nagy L.G."/>
        </authorList>
    </citation>
    <scope>NUCLEOTIDE SEQUENCE [LARGE SCALE GENOMIC DNA]</scope>
    <source>
        <strain evidence="1 2">NL-1719</strain>
    </source>
</reference>
<proteinExistence type="predicted"/>
<protein>
    <submittedName>
        <fullName evidence="1">Uncharacterized protein</fullName>
    </submittedName>
</protein>
<name>A0ACD3ADT9_9AGAR</name>
<dbReference type="Proteomes" id="UP000308600">
    <property type="component" value="Unassembled WGS sequence"/>
</dbReference>
<dbReference type="EMBL" id="ML208517">
    <property type="protein sequence ID" value="TFK63554.1"/>
    <property type="molecule type" value="Genomic_DNA"/>
</dbReference>
<keyword evidence="2" id="KW-1185">Reference proteome</keyword>
<accession>A0ACD3ADT9</accession>
<evidence type="ECO:0000313" key="2">
    <source>
        <dbReference type="Proteomes" id="UP000308600"/>
    </source>
</evidence>
<sequence length="1164" mass="125015">MIPLIPTLALAFLSFIASAFVILRIIIPILPPHPLSKRVSPSEFGLPNFRSLTAADKTHVWLAVLDLLTLVLFVWEVVNQSMGGPTGPGSASDPASAIRMWLVFNLRQTCLLVIGGIILLHVRMGRPISFGAKHWMIWSPTLLLVLVSTTFAGVISGAGLNTLFIGITAYASSVAVLSSVAFICLVATLVNIKRNLEALNDQHDPWPPAKDGEEEKPRPSFATEEVDAIRDGASWITSNHSASSSRRNSASAWSFSTHHTSHHGQGRPQGNHHGSVPAKSPHWFNPSSTTVGDVPPVPPLPVPYGPPSPMSLTAVSPMSFNDPDPFRRGEPLPSLPRGRLDSQTSWLTSANGSQTTLSAWSFPPTHHEGSVHNLSTADLHTPLTATTSRPTTPGLAKAQVLGGYGYAPQECDQEKGLASLAAPGTTINISIFSTFGWLLFIWVPLGLALPYLVSILQNGSTPYASTIPLILSITLSAPMLAINVFVCPMPIPSGLFDVRGPLPADPQRPSVGGSSATYKFSHEYKRSTSCSVTVVEGRRSGDVWLSKGDAIDGKSKVGRALTLLNPTPKLSVMPPEEEMILTPPLPMQDGDSSLAFTVHNTPQSETSAQFGRIRPDSKASSHYSTPGDESLAFASHIMIAQRHYSTLAQTMIVSPDKRESQAASILVSGVATNKQTTSHLRTRSNASVSGPQTPSGSSFDITPPPSFPLPPTPPNVRAARLAKLAHKKSFSSGFTFGPVDDMNEIDALTAGVLPLLVPGLTVGTDMKIIETPALGSWSKSKGKKALKQTQMKEFGEDFSSPQIHSTPLAARAREPRARKISHKKNHYSLPSLGLGKDGAHSLATWSADIKGALENQVDRHIALPSNADIGKRNTVFGADTTPNTLPYLHAVREEETQPVGLGRAMSTRTLGLRPEVPHNVNTARSSIVSNIPPSAASTVTLFEEFEAGMESGPQAESTPHNSVVQKPPRQKAPPMPIRIVNEPPQNRRSSIVYIKSDDHVTQPEEPITTTTTTTTGNAFTQWSARAVRPLMPKNKLQRKISNAFSSSNDSKSSSPGGGLRPLSLLQDRDPNTVSSSPSSIGSSGTRPLTLGKKQKKSPVSTESSLSVDENAHPVSPAKQRKLKPLKLVRSETTKMRAILRRDEVVPEVVIRPPSDVFNFNNYRG</sequence>
<evidence type="ECO:0000313" key="1">
    <source>
        <dbReference type="EMBL" id="TFK63554.1"/>
    </source>
</evidence>
<organism evidence="1 2">
    <name type="scientific">Pluteus cervinus</name>
    <dbReference type="NCBI Taxonomy" id="181527"/>
    <lineage>
        <taxon>Eukaryota</taxon>
        <taxon>Fungi</taxon>
        <taxon>Dikarya</taxon>
        <taxon>Basidiomycota</taxon>
        <taxon>Agaricomycotina</taxon>
        <taxon>Agaricomycetes</taxon>
        <taxon>Agaricomycetidae</taxon>
        <taxon>Agaricales</taxon>
        <taxon>Pluteineae</taxon>
        <taxon>Pluteaceae</taxon>
        <taxon>Pluteus</taxon>
    </lineage>
</organism>
<gene>
    <name evidence="1" type="ORF">BDN72DRAFT_775753</name>
</gene>